<comment type="caution">
    <text evidence="4">The sequence shown here is derived from an EMBL/GenBank/DDBJ whole genome shotgun (WGS) entry which is preliminary data.</text>
</comment>
<feature type="region of interest" description="Disordered" evidence="1">
    <location>
        <begin position="153"/>
        <end position="203"/>
    </location>
</feature>
<gene>
    <name evidence="4" type="ORF">HMPREF1630_06815</name>
</gene>
<dbReference type="Proteomes" id="UP000029579">
    <property type="component" value="Unassembled WGS sequence"/>
</dbReference>
<evidence type="ECO:0000259" key="2">
    <source>
        <dbReference type="Pfam" id="PF06970"/>
    </source>
</evidence>
<dbReference type="OrthoDB" id="9803733at2"/>
<feature type="domain" description="DUF6017" evidence="3">
    <location>
        <begin position="210"/>
        <end position="309"/>
    </location>
</feature>
<dbReference type="InterPro" id="IPR010724">
    <property type="entry name" value="RepA_N"/>
</dbReference>
<name>A0A095X0B4_9FIRM</name>
<reference evidence="4 5" key="1">
    <citation type="submission" date="2014-07" db="EMBL/GenBank/DDBJ databases">
        <authorList>
            <person name="McCorrison J."/>
            <person name="Sanka R."/>
            <person name="Torralba M."/>
            <person name="Gillis M."/>
            <person name="Haft D.H."/>
            <person name="Methe B."/>
            <person name="Sutton G."/>
            <person name="Nelson K.E."/>
        </authorList>
    </citation>
    <scope>NUCLEOTIDE SEQUENCE [LARGE SCALE GENOMIC DNA]</scope>
    <source>
        <strain evidence="4 5">S7-1-13</strain>
    </source>
</reference>
<dbReference type="RefSeq" id="WP_037328254.1">
    <property type="nucleotide sequence ID" value="NZ_JRMW01000038.1"/>
</dbReference>
<dbReference type="EMBL" id="JRMW01000038">
    <property type="protein sequence ID" value="KGF03510.1"/>
    <property type="molecule type" value="Genomic_DNA"/>
</dbReference>
<sequence length="336" mass="39522">MNIKFSYYYGKEADQYSFFKIPKILYTDSIFKTLSSDAKVLYSILLDRMSLSMKNGWLDEENKVFIIFTIDEIEETMNIGRNKAINIMKEIQDFGLIEKKRRGLGKPNIIYVKSFLVETIEENGKMEEEKNGDRSLNDKFQEVSKANLQKFEKQTSRNLKNKPQEVSKTNCNKTNINKTKKSDTDISKTTSIDKTGCKRKSKKGEGGQVEKIIKQNISYFDFMDRDSPTKENIDFIVEIMVDAVESKRDLKINQTWISYEKIKEKFLSIKKEHIEYILSVLRENTSKITHFRAYLLSIIYNAPINIIYYNKQSKDVRNFENYADDEKLWKEFLKGQ</sequence>
<dbReference type="eggNOG" id="ENOG502Z8BZ">
    <property type="taxonomic scope" value="Bacteria"/>
</dbReference>
<dbReference type="AlphaFoldDB" id="A0A095X0B4"/>
<evidence type="ECO:0000259" key="3">
    <source>
        <dbReference type="Pfam" id="PF19481"/>
    </source>
</evidence>
<accession>A0A095X0B4</accession>
<organism evidence="4 5">
    <name type="scientific">Anaerococcus lactolyticus S7-1-13</name>
    <dbReference type="NCBI Taxonomy" id="1284686"/>
    <lineage>
        <taxon>Bacteria</taxon>
        <taxon>Bacillati</taxon>
        <taxon>Bacillota</taxon>
        <taxon>Tissierellia</taxon>
        <taxon>Tissierellales</taxon>
        <taxon>Peptoniphilaceae</taxon>
        <taxon>Anaerococcus</taxon>
    </lineage>
</organism>
<protein>
    <submittedName>
        <fullName evidence="4">Replication initiation protein</fullName>
    </submittedName>
</protein>
<feature type="compositionally biased region" description="Low complexity" evidence="1">
    <location>
        <begin position="168"/>
        <end position="177"/>
    </location>
</feature>
<dbReference type="Pfam" id="PF19481">
    <property type="entry name" value="DUF6017"/>
    <property type="match status" value="1"/>
</dbReference>
<evidence type="ECO:0000256" key="1">
    <source>
        <dbReference type="SAM" id="MobiDB-lite"/>
    </source>
</evidence>
<feature type="domain" description="Replication initiator A N-terminal" evidence="2">
    <location>
        <begin position="17"/>
        <end position="90"/>
    </location>
</feature>
<evidence type="ECO:0000313" key="4">
    <source>
        <dbReference type="EMBL" id="KGF03510.1"/>
    </source>
</evidence>
<proteinExistence type="predicted"/>
<dbReference type="Pfam" id="PF06970">
    <property type="entry name" value="RepA_N"/>
    <property type="match status" value="1"/>
</dbReference>
<dbReference type="InterPro" id="IPR046059">
    <property type="entry name" value="DUF6017"/>
</dbReference>
<evidence type="ECO:0000313" key="5">
    <source>
        <dbReference type="Proteomes" id="UP000029579"/>
    </source>
</evidence>